<dbReference type="PANTHER" id="PTHR11008:SF18">
    <property type="entry name" value="BCDNA.GH05536-RELATED"/>
    <property type="match status" value="1"/>
</dbReference>
<dbReference type="Gene3D" id="3.15.10.30">
    <property type="entry name" value="Haemolymph juvenile hormone binding protein"/>
    <property type="match status" value="1"/>
</dbReference>
<organism evidence="1 2">
    <name type="scientific">Dufourea novaeangliae</name>
    <name type="common">Sweat bee</name>
    <dbReference type="NCBI Taxonomy" id="178035"/>
    <lineage>
        <taxon>Eukaryota</taxon>
        <taxon>Metazoa</taxon>
        <taxon>Ecdysozoa</taxon>
        <taxon>Arthropoda</taxon>
        <taxon>Hexapoda</taxon>
        <taxon>Insecta</taxon>
        <taxon>Pterygota</taxon>
        <taxon>Neoptera</taxon>
        <taxon>Endopterygota</taxon>
        <taxon>Hymenoptera</taxon>
        <taxon>Apocrita</taxon>
        <taxon>Aculeata</taxon>
        <taxon>Apoidea</taxon>
        <taxon>Anthophila</taxon>
        <taxon>Halictidae</taxon>
        <taxon>Rophitinae</taxon>
        <taxon>Dufourea</taxon>
    </lineage>
</organism>
<protein>
    <submittedName>
        <fullName evidence="1">Circadian clock-controlled protein</fullName>
    </submittedName>
</protein>
<dbReference type="AlphaFoldDB" id="A0A154PNL3"/>
<dbReference type="PANTHER" id="PTHR11008">
    <property type="entry name" value="PROTEIN TAKEOUT-LIKE PROTEIN"/>
    <property type="match status" value="1"/>
</dbReference>
<accession>A0A154PNL3</accession>
<dbReference type="EMBL" id="KQ435007">
    <property type="protein sequence ID" value="KZC13432.1"/>
    <property type="molecule type" value="Genomic_DNA"/>
</dbReference>
<dbReference type="InterPro" id="IPR010562">
    <property type="entry name" value="Haemolymph_juvenile_hormone-bd"/>
</dbReference>
<dbReference type="Pfam" id="PF06585">
    <property type="entry name" value="JHBP"/>
    <property type="match status" value="1"/>
</dbReference>
<dbReference type="GO" id="GO:0005615">
    <property type="term" value="C:extracellular space"/>
    <property type="evidence" value="ECO:0007669"/>
    <property type="project" value="TreeGrafter"/>
</dbReference>
<reference evidence="1 2" key="1">
    <citation type="submission" date="2015-07" db="EMBL/GenBank/DDBJ databases">
        <title>The genome of Dufourea novaeangliae.</title>
        <authorList>
            <person name="Pan H."/>
            <person name="Kapheim K."/>
        </authorList>
    </citation>
    <scope>NUCLEOTIDE SEQUENCE [LARGE SCALE GENOMIC DNA]</scope>
    <source>
        <strain evidence="1">0120121106</strain>
        <tissue evidence="1">Whole body</tissue>
    </source>
</reference>
<gene>
    <name evidence="1" type="ORF">WN55_04983</name>
</gene>
<keyword evidence="2" id="KW-1185">Reference proteome</keyword>
<evidence type="ECO:0000313" key="2">
    <source>
        <dbReference type="Proteomes" id="UP000076502"/>
    </source>
</evidence>
<evidence type="ECO:0000313" key="1">
    <source>
        <dbReference type="EMBL" id="KZC13432.1"/>
    </source>
</evidence>
<dbReference type="InterPro" id="IPR038606">
    <property type="entry name" value="To_sf"/>
</dbReference>
<feature type="non-terminal residue" evidence="1">
    <location>
        <position position="1"/>
    </location>
</feature>
<feature type="non-terminal residue" evidence="1">
    <location>
        <position position="221"/>
    </location>
</feature>
<name>A0A154PNL3_DUFNO</name>
<sequence>STVKTCKKDADDFSSCLRLAIQESWPTFMEGLPDFEIPPLDPYYIETHSMNYNNGQMRGAMSASDAHIYGLSNARFLSVKPELSDDFFRLEVDVEFPKLLLDGYYKADGNLGSFKIGGKGFFNVSMGDVRTTWDISGHVTDDRWVVEHFKFVPEVGDMKIWFNGLFNGNEEMNKAALYFVNEYWPMVYRSLLPKLMEAWDTDLTEFVNRFFSKIPFSAVFP</sequence>
<dbReference type="Proteomes" id="UP000076502">
    <property type="component" value="Unassembled WGS sequence"/>
</dbReference>
<dbReference type="SMART" id="SM00700">
    <property type="entry name" value="JHBP"/>
    <property type="match status" value="1"/>
</dbReference>
<dbReference type="OrthoDB" id="8196554at2759"/>
<proteinExistence type="predicted"/>